<reference evidence="2" key="1">
    <citation type="submission" date="2021-01" db="UniProtKB">
        <authorList>
            <consortium name="EnsemblMetazoa"/>
        </authorList>
    </citation>
    <scope>IDENTIFICATION</scope>
</reference>
<keyword evidence="3" id="KW-1185">Reference proteome</keyword>
<dbReference type="AlphaFoldDB" id="A0A7M5X392"/>
<accession>A0A7M5X392</accession>
<sequence length="440" mass="49102">MNVEDTLERCENRLSFLSNKLSEYGKTQQYIKESADSTKKALQGHLMHAKETILRNLDHQYERLCTSVDETVKKDIENLFDLEEHLKKEIENLKNILASVKADEKQLNLQQINQKVTEIGKSQPELPVVSLSFSTKINEAALHSIEDKTRDLLKLNMTGSVQIMETLERPGAIIVRWDEQPMSDSESVATDTSTITEYILQATTKNDGVFYTIYEGENLEYTMTLAEPSKTYKFRVCQYMNTTNGGAVCGAWSVIKTAATMLSPHVWCEGDCRTDSDLQLYQLSNGGRTATKVFPESSRILRSKEPSCQSGQQITFWVDETGESSSNDGIGLICGTQTNKQFTASPNTTVLNTKGIIYVNGTRMTTKLPSLKKNSIIVIQASKLAHTLNSGAKKYRVSISVDDKEVTFDWSASTTSAANEIDALFFGCVFEHTGWQLSVG</sequence>
<dbReference type="OrthoDB" id="9984427at2759"/>
<proteinExistence type="predicted"/>
<keyword evidence="1" id="KW-0175">Coiled coil</keyword>
<dbReference type="GeneID" id="136821455"/>
<feature type="coiled-coil region" evidence="1">
    <location>
        <begin position="76"/>
        <end position="110"/>
    </location>
</feature>
<evidence type="ECO:0008006" key="4">
    <source>
        <dbReference type="Google" id="ProtNLM"/>
    </source>
</evidence>
<evidence type="ECO:0000256" key="1">
    <source>
        <dbReference type="SAM" id="Coils"/>
    </source>
</evidence>
<name>A0A7M5X392_9CNID</name>
<protein>
    <recommendedName>
        <fullName evidence="4">Fibronectin type-III domain-containing protein</fullName>
    </recommendedName>
</protein>
<organism evidence="2 3">
    <name type="scientific">Clytia hemisphaerica</name>
    <dbReference type="NCBI Taxonomy" id="252671"/>
    <lineage>
        <taxon>Eukaryota</taxon>
        <taxon>Metazoa</taxon>
        <taxon>Cnidaria</taxon>
        <taxon>Hydrozoa</taxon>
        <taxon>Hydroidolina</taxon>
        <taxon>Leptothecata</taxon>
        <taxon>Obeliida</taxon>
        <taxon>Clytiidae</taxon>
        <taxon>Clytia</taxon>
    </lineage>
</organism>
<dbReference type="InterPro" id="IPR036116">
    <property type="entry name" value="FN3_sf"/>
</dbReference>
<dbReference type="Gene3D" id="2.60.40.10">
    <property type="entry name" value="Immunoglobulins"/>
    <property type="match status" value="1"/>
</dbReference>
<evidence type="ECO:0000313" key="2">
    <source>
        <dbReference type="EnsemblMetazoa" id="CLYHEMP017173.1"/>
    </source>
</evidence>
<dbReference type="Proteomes" id="UP000594262">
    <property type="component" value="Unplaced"/>
</dbReference>
<dbReference type="EnsemblMetazoa" id="CLYHEMT017173.1">
    <property type="protein sequence ID" value="CLYHEMP017173.1"/>
    <property type="gene ID" value="CLYHEMG017173"/>
</dbReference>
<dbReference type="InterPro" id="IPR013783">
    <property type="entry name" value="Ig-like_fold"/>
</dbReference>
<dbReference type="SUPFAM" id="SSF49265">
    <property type="entry name" value="Fibronectin type III"/>
    <property type="match status" value="1"/>
</dbReference>
<dbReference type="RefSeq" id="XP_066933792.1">
    <property type="nucleotide sequence ID" value="XM_067077691.1"/>
</dbReference>
<evidence type="ECO:0000313" key="3">
    <source>
        <dbReference type="Proteomes" id="UP000594262"/>
    </source>
</evidence>